<keyword evidence="2" id="KW-1185">Reference proteome</keyword>
<name>A0ABR7E0Z7_9BACT</name>
<organism evidence="1 2">
    <name type="scientific">Parabacteroides segnis</name>
    <dbReference type="NCBI Taxonomy" id="2763058"/>
    <lineage>
        <taxon>Bacteria</taxon>
        <taxon>Pseudomonadati</taxon>
        <taxon>Bacteroidota</taxon>
        <taxon>Bacteroidia</taxon>
        <taxon>Bacteroidales</taxon>
        <taxon>Tannerellaceae</taxon>
        <taxon>Parabacteroides</taxon>
    </lineage>
</organism>
<evidence type="ECO:0008006" key="3">
    <source>
        <dbReference type="Google" id="ProtNLM"/>
    </source>
</evidence>
<dbReference type="Proteomes" id="UP000644010">
    <property type="component" value="Unassembled WGS sequence"/>
</dbReference>
<evidence type="ECO:0000313" key="2">
    <source>
        <dbReference type="Proteomes" id="UP000644010"/>
    </source>
</evidence>
<gene>
    <name evidence="1" type="ORF">H8S77_11170</name>
</gene>
<dbReference type="EMBL" id="JACOOI010000010">
    <property type="protein sequence ID" value="MBC5643447.1"/>
    <property type="molecule type" value="Genomic_DNA"/>
</dbReference>
<reference evidence="1 2" key="1">
    <citation type="submission" date="2020-08" db="EMBL/GenBank/DDBJ databases">
        <title>Genome public.</title>
        <authorList>
            <person name="Liu C."/>
            <person name="Sun Q."/>
        </authorList>
    </citation>
    <scope>NUCLEOTIDE SEQUENCE [LARGE SCALE GENOMIC DNA]</scope>
    <source>
        <strain evidence="1 2">BX2</strain>
    </source>
</reference>
<comment type="caution">
    <text evidence="1">The sequence shown here is derived from an EMBL/GenBank/DDBJ whole genome shotgun (WGS) entry which is preliminary data.</text>
</comment>
<sequence length="294" mass="34274">MSVKNYLYLFMSLWLHISCIKEEIKPCPPLQINIAVKDKNYFNINNVELEEYKEENLSFREYIPTLYYTLSDLNTGEVIEHKNVFNIIGDEKVYSVGLPDNIPFGKYVFTVWGGLSDDSPLKDDPQKAILHIGNRESDDLYLADDTLVYDAENYLYTVDMERVKGKLIVHLVNLPRSANHSDNTIDSLFKRVDRHFNYTESTSVYKRFDRQDVQETVIKTVLAPSGKDRYSLLKLNFYATDTYDLPTFSPKGMNIILKRNELTVLRYVYNGNGEFLIYMLVNDNWEQQHGLVIN</sequence>
<protein>
    <recommendedName>
        <fullName evidence="3">DUF4249 family protein</fullName>
    </recommendedName>
</protein>
<proteinExistence type="predicted"/>
<accession>A0ABR7E0Z7</accession>
<evidence type="ECO:0000313" key="1">
    <source>
        <dbReference type="EMBL" id="MBC5643447.1"/>
    </source>
</evidence>